<protein>
    <recommendedName>
        <fullName evidence="4">Phosphoesterase</fullName>
    </recommendedName>
</protein>
<keyword evidence="3" id="KW-1185">Reference proteome</keyword>
<dbReference type="InterPro" id="IPR015943">
    <property type="entry name" value="WD40/YVTN_repeat-like_dom_sf"/>
</dbReference>
<dbReference type="EMBL" id="CP030840">
    <property type="protein sequence ID" value="AXC14579.1"/>
    <property type="molecule type" value="Genomic_DNA"/>
</dbReference>
<reference evidence="2 3" key="1">
    <citation type="journal article" date="2018" name="Front. Microbiol.">
        <title>Hydrolytic Capabilities as a Key to Environmental Success: Chitinolytic and Cellulolytic Acidobacteria From Acidic Sub-arctic Soils and Boreal Peatlands.</title>
        <authorList>
            <person name="Belova S.E."/>
            <person name="Ravin N.V."/>
            <person name="Pankratov T.A."/>
            <person name="Rakitin A.L."/>
            <person name="Ivanova A.A."/>
            <person name="Beletsky A.V."/>
            <person name="Mardanov A.V."/>
            <person name="Sinninghe Damste J.S."/>
            <person name="Dedysh S.N."/>
        </authorList>
    </citation>
    <scope>NUCLEOTIDE SEQUENCE [LARGE SCALE GENOMIC DNA]</scope>
    <source>
        <strain evidence="2 3">SBC82</strain>
    </source>
</reference>
<dbReference type="Proteomes" id="UP000253606">
    <property type="component" value="Chromosome"/>
</dbReference>
<gene>
    <name evidence="2" type="ORF">ACPOL_5329</name>
</gene>
<feature type="signal peptide" evidence="1">
    <location>
        <begin position="1"/>
        <end position="27"/>
    </location>
</feature>
<organism evidence="2 3">
    <name type="scientific">Acidisarcina polymorpha</name>
    <dbReference type="NCBI Taxonomy" id="2211140"/>
    <lineage>
        <taxon>Bacteria</taxon>
        <taxon>Pseudomonadati</taxon>
        <taxon>Acidobacteriota</taxon>
        <taxon>Terriglobia</taxon>
        <taxon>Terriglobales</taxon>
        <taxon>Acidobacteriaceae</taxon>
        <taxon>Acidisarcina</taxon>
    </lineage>
</organism>
<dbReference type="InterPro" id="IPR051200">
    <property type="entry name" value="Host-pathogen_enzymatic-act"/>
</dbReference>
<keyword evidence="1" id="KW-0732">Signal</keyword>
<dbReference type="RefSeq" id="WP_201758954.1">
    <property type="nucleotide sequence ID" value="NZ_CP030840.1"/>
</dbReference>
<evidence type="ECO:0000313" key="3">
    <source>
        <dbReference type="Proteomes" id="UP000253606"/>
    </source>
</evidence>
<dbReference type="PANTHER" id="PTHR47197">
    <property type="entry name" value="PROTEIN NIRF"/>
    <property type="match status" value="1"/>
</dbReference>
<evidence type="ECO:0008006" key="4">
    <source>
        <dbReference type="Google" id="ProtNLM"/>
    </source>
</evidence>
<evidence type="ECO:0000256" key="1">
    <source>
        <dbReference type="SAM" id="SignalP"/>
    </source>
</evidence>
<proteinExistence type="predicted"/>
<dbReference type="PANTHER" id="PTHR47197:SF3">
    <property type="entry name" value="DIHYDRO-HEME D1 DEHYDROGENASE"/>
    <property type="match status" value="1"/>
</dbReference>
<dbReference type="KEGG" id="abas:ACPOL_5329"/>
<dbReference type="Gene3D" id="3.40.720.10">
    <property type="entry name" value="Alkaline Phosphatase, subunit A"/>
    <property type="match status" value="2"/>
</dbReference>
<sequence>MQRTGVLGSALTLVCLTISLSFFNTLAAAGQMSGGFNSGQSQILSTNQTITPLAPRGASFQALNPGVREVPQYTAGQAVTTVVSPDKKTLLILTSGFNLWSYTEGANAGKKNPAASSEWVFVFDISGPAPAQKQAIPVPNTYSGIAFNPNGEEFYVAGGCDDNVHIFSTADGGWSEKLPAVALGHLARAKKAEGNFGGIGIETQPEAAGLAVSADGKTIAVANYENDSISILSRSDAGWSKASELDLRPGVIDPRKSRGIAGGEYPFWVQIKGNDTAYVSSIRDREIDVVSLKGAPALTTRIKLPGQPNKSILNKEQTELFVAQDNSDSVAVIDTVTNKVVENIRVTAPLDAYPNAEHYRGANPNSVALSPDERTLYVTNGGENAIAVVRLNQTAGKSVVGGLIPTGFYPNLLSTSADGETLYIVNGKSATGPNPANCHPISARQKIDCRAVNQYTWQLTKAGFQTVRTPTDPELSSLTRTVLVDNNHMVQPSLTDQQKETLAVLREKIHHVIYIIKENRTYDQVLGDLAIGNGDPKLTQFPQQDSPNFHAFASKFVDFDNFYDASDVSGDGWPWSTAARTTDTVEKETPVGYAGRGVDNDVEGTNRNLNIGIGDIKERAAANPLGGSDPNILPGTRDVAAPDSDDDEEGQGFLWNGALKAGLSLRNYGFFVDLARYNLPAAQKKYEIAEEPDPFGRNLQVAYSTNSVLQKYSDKYFRGFDNSFPDYYRFTEWRREFTQYEKSGKLPNLSFVRLMHDHFGEFSSAIQGVNTPELQMADNDYAVGLLVETIAHSRFKDDTLIFVIEDDAQDGGDHVDAHRSTAFIVGPYVKRGFVDSTRYNTVSMLRTMEDILKIKPLNLNDAHAMPMLDAFDLNQKEWDYTAEPSAYLARTSLPIDHTRFSKAALLDPPTSLHDASWWAERTRGMDFRVEDHLDTAKFNQILWEGTMGDRSYPATRSGDDLRANRLRIQEVAR</sequence>
<accession>A0A2Z5G6G7</accession>
<dbReference type="Gene3D" id="2.130.10.10">
    <property type="entry name" value="YVTN repeat-like/Quinoprotein amine dehydrogenase"/>
    <property type="match status" value="2"/>
</dbReference>
<dbReference type="InterPro" id="IPR011044">
    <property type="entry name" value="Quino_amine_DH_bsu"/>
</dbReference>
<dbReference type="Pfam" id="PF10282">
    <property type="entry name" value="Lactonase"/>
    <property type="match status" value="1"/>
</dbReference>
<feature type="chain" id="PRO_5016362701" description="Phosphoesterase" evidence="1">
    <location>
        <begin position="28"/>
        <end position="973"/>
    </location>
</feature>
<dbReference type="InterPro" id="IPR017850">
    <property type="entry name" value="Alkaline_phosphatase_core_sf"/>
</dbReference>
<dbReference type="SUPFAM" id="SSF50969">
    <property type="entry name" value="YVTN repeat-like/Quinoprotein amine dehydrogenase"/>
    <property type="match status" value="1"/>
</dbReference>
<name>A0A2Z5G6G7_9BACT</name>
<dbReference type="InterPro" id="IPR019405">
    <property type="entry name" value="Lactonase_7-beta_prop"/>
</dbReference>
<evidence type="ECO:0000313" key="2">
    <source>
        <dbReference type="EMBL" id="AXC14579.1"/>
    </source>
</evidence>
<dbReference type="AlphaFoldDB" id="A0A2Z5G6G7"/>